<evidence type="ECO:0000313" key="3">
    <source>
        <dbReference type="Proteomes" id="UP000321408"/>
    </source>
</evidence>
<keyword evidence="1" id="KW-0472">Membrane</keyword>
<protein>
    <submittedName>
        <fullName evidence="2">Uncharacterized protein</fullName>
    </submittedName>
</protein>
<feature type="transmembrane region" description="Helical" evidence="1">
    <location>
        <begin position="26"/>
        <end position="46"/>
    </location>
</feature>
<evidence type="ECO:0000256" key="1">
    <source>
        <dbReference type="SAM" id="Phobius"/>
    </source>
</evidence>
<feature type="transmembrane region" description="Helical" evidence="1">
    <location>
        <begin position="80"/>
        <end position="100"/>
    </location>
</feature>
<evidence type="ECO:0000313" key="2">
    <source>
        <dbReference type="EMBL" id="QEE17336.1"/>
    </source>
</evidence>
<proteinExistence type="predicted"/>
<feature type="transmembrane region" description="Helical" evidence="1">
    <location>
        <begin position="52"/>
        <end position="73"/>
    </location>
</feature>
<dbReference type="GeneID" id="41331138"/>
<organism evidence="2 3">
    <name type="scientific">Promethearchaeum syntrophicum</name>
    <dbReference type="NCBI Taxonomy" id="2594042"/>
    <lineage>
        <taxon>Archaea</taxon>
        <taxon>Promethearchaeati</taxon>
        <taxon>Promethearchaeota</taxon>
        <taxon>Promethearchaeia</taxon>
        <taxon>Promethearchaeales</taxon>
        <taxon>Promethearchaeaceae</taxon>
        <taxon>Promethearchaeum</taxon>
    </lineage>
</organism>
<reference evidence="2 3" key="1">
    <citation type="journal article" date="2020" name="Nature">
        <title>Isolation of an archaeon at the prokaryote-eukaryote interface.</title>
        <authorList>
            <person name="Imachi H."/>
            <person name="Nobu M.K."/>
            <person name="Nakahara N."/>
            <person name="Morono Y."/>
            <person name="Ogawara M."/>
            <person name="Takaki Y."/>
            <person name="Takano Y."/>
            <person name="Uematsu K."/>
            <person name="Ikuta T."/>
            <person name="Ito M."/>
            <person name="Matsui Y."/>
            <person name="Miyazaki M."/>
            <person name="Murata K."/>
            <person name="Saito Y."/>
            <person name="Sakai S."/>
            <person name="Song C."/>
            <person name="Tasumi E."/>
            <person name="Yamanaka Y."/>
            <person name="Yamaguchi T."/>
            <person name="Kamagata Y."/>
            <person name="Tamaki H."/>
            <person name="Takai K."/>
        </authorList>
    </citation>
    <scope>NUCLEOTIDE SEQUENCE [LARGE SCALE GENOMIC DNA]</scope>
    <source>
        <strain evidence="2 3">MK-D1</strain>
    </source>
</reference>
<accession>A0A5B9DF31</accession>
<feature type="transmembrane region" description="Helical" evidence="1">
    <location>
        <begin position="112"/>
        <end position="134"/>
    </location>
</feature>
<reference evidence="2 3" key="2">
    <citation type="journal article" date="2024" name="Int. J. Syst. Evol. Microbiol.">
        <title>Promethearchaeum syntrophicum gen. nov., sp. nov., an anaerobic, obligately syntrophic archaeon, the first isolate of the lineage 'Asgard' archaea, and proposal of the new archaeal phylum Promethearchaeota phyl. nov. and kingdom Promethearchaeati regn. nov.</title>
        <authorList>
            <person name="Imachi H."/>
            <person name="Nobu M.K."/>
            <person name="Kato S."/>
            <person name="Takaki Y."/>
            <person name="Miyazaki M."/>
            <person name="Miyata M."/>
            <person name="Ogawara M."/>
            <person name="Saito Y."/>
            <person name="Sakai S."/>
            <person name="Tahara Y.O."/>
            <person name="Takano Y."/>
            <person name="Tasumi E."/>
            <person name="Uematsu K."/>
            <person name="Yoshimura T."/>
            <person name="Itoh T."/>
            <person name="Ohkuma M."/>
            <person name="Takai K."/>
        </authorList>
    </citation>
    <scope>NUCLEOTIDE SEQUENCE [LARGE SCALE GENOMIC DNA]</scope>
    <source>
        <strain evidence="2 3">MK-D1</strain>
    </source>
</reference>
<dbReference type="RefSeq" id="WP_147664231.1">
    <property type="nucleotide sequence ID" value="NZ_CP042905.2"/>
</dbReference>
<keyword evidence="1" id="KW-0812">Transmembrane</keyword>
<keyword evidence="3" id="KW-1185">Reference proteome</keyword>
<sequence>MTTKPNQSDIQNYFDFSNPNWKKRHLSIVIFEIINLGIIITFFIFYPLTTFWQFFSLSLIIGIFILTVFLFIYKKAWYRYLSYIFVIAGMVLAIFVPYFMGIPPESINLKRLITGFLIICAIADLIFLLDYVSIEYSQEGFFPKTFFGYRIMRKALTGASYKDGDT</sequence>
<dbReference type="EMBL" id="CP042905">
    <property type="protein sequence ID" value="QEE17336.1"/>
    <property type="molecule type" value="Genomic_DNA"/>
</dbReference>
<keyword evidence="1" id="KW-1133">Transmembrane helix</keyword>
<dbReference type="KEGG" id="psyt:DSAG12_03169"/>
<gene>
    <name evidence="2" type="ORF">DSAG12_03169</name>
</gene>
<dbReference type="Proteomes" id="UP000321408">
    <property type="component" value="Chromosome"/>
</dbReference>
<dbReference type="AlphaFoldDB" id="A0A5B9DF31"/>
<name>A0A5B9DF31_9ARCH</name>